<dbReference type="AlphaFoldDB" id="A0A6G1EC87"/>
<comment type="caution">
    <text evidence="1">The sequence shown here is derived from an EMBL/GenBank/DDBJ whole genome shotgun (WGS) entry which is preliminary data.</text>
</comment>
<dbReference type="EMBL" id="SPHZ02000003">
    <property type="protein sequence ID" value="KAF0922725.1"/>
    <property type="molecule type" value="Genomic_DNA"/>
</dbReference>
<evidence type="ECO:0000313" key="1">
    <source>
        <dbReference type="EMBL" id="KAF0922725.1"/>
    </source>
</evidence>
<proteinExistence type="predicted"/>
<name>A0A6G1EC87_9ORYZ</name>
<protein>
    <submittedName>
        <fullName evidence="1">Uncharacterized protein</fullName>
    </submittedName>
</protein>
<organism evidence="1 2">
    <name type="scientific">Oryza meyeriana var. granulata</name>
    <dbReference type="NCBI Taxonomy" id="110450"/>
    <lineage>
        <taxon>Eukaryota</taxon>
        <taxon>Viridiplantae</taxon>
        <taxon>Streptophyta</taxon>
        <taxon>Embryophyta</taxon>
        <taxon>Tracheophyta</taxon>
        <taxon>Spermatophyta</taxon>
        <taxon>Magnoliopsida</taxon>
        <taxon>Liliopsida</taxon>
        <taxon>Poales</taxon>
        <taxon>Poaceae</taxon>
        <taxon>BOP clade</taxon>
        <taxon>Oryzoideae</taxon>
        <taxon>Oryzeae</taxon>
        <taxon>Oryzinae</taxon>
        <taxon>Oryza</taxon>
        <taxon>Oryza meyeriana</taxon>
    </lineage>
</organism>
<sequence length="75" mass="8197">MDGVRLRMAAIMEDEGGEVVVHQVTTESKEGRSVGTELGVDTGQTSRRRLGRLLLKLGCRRRYTPCPADLSPVKG</sequence>
<keyword evidence="2" id="KW-1185">Reference proteome</keyword>
<accession>A0A6G1EC87</accession>
<gene>
    <name evidence="1" type="ORF">E2562_001117</name>
</gene>
<dbReference type="Proteomes" id="UP000479710">
    <property type="component" value="Unassembled WGS sequence"/>
</dbReference>
<evidence type="ECO:0000313" key="2">
    <source>
        <dbReference type="Proteomes" id="UP000479710"/>
    </source>
</evidence>
<reference evidence="1 2" key="1">
    <citation type="submission" date="2019-11" db="EMBL/GenBank/DDBJ databases">
        <title>Whole genome sequence of Oryza granulata.</title>
        <authorList>
            <person name="Li W."/>
        </authorList>
    </citation>
    <scope>NUCLEOTIDE SEQUENCE [LARGE SCALE GENOMIC DNA]</scope>
    <source>
        <strain evidence="2">cv. Menghai</strain>
        <tissue evidence="1">Leaf</tissue>
    </source>
</reference>